<proteinExistence type="predicted"/>
<organism evidence="2 3">
    <name type="scientific">Apibacter muscae</name>
    <dbReference type="NCBI Taxonomy" id="2509004"/>
    <lineage>
        <taxon>Bacteria</taxon>
        <taxon>Pseudomonadati</taxon>
        <taxon>Bacteroidota</taxon>
        <taxon>Flavobacteriia</taxon>
        <taxon>Flavobacteriales</taxon>
        <taxon>Weeksellaceae</taxon>
        <taxon>Apibacter</taxon>
    </lineage>
</organism>
<dbReference type="OrthoDB" id="869610at2"/>
<dbReference type="PANTHER" id="PTHR30469:SF15">
    <property type="entry name" value="HLYD FAMILY OF SECRETION PROTEINS"/>
    <property type="match status" value="1"/>
</dbReference>
<reference evidence="2 3" key="1">
    <citation type="submission" date="2019-02" db="EMBL/GenBank/DDBJ databases">
        <title>Apibacter muscae sp. nov.: a novel member of the house fly microbiota.</title>
        <authorList>
            <person name="Park R."/>
        </authorList>
    </citation>
    <scope>NUCLEOTIDE SEQUENCE [LARGE SCALE GENOMIC DNA]</scope>
    <source>
        <strain evidence="2 3">AL1</strain>
    </source>
</reference>
<name>A0A563DI40_9FLAO</name>
<gene>
    <name evidence="2" type="ORF">ETU09_02470</name>
</gene>
<accession>A0A563DI40</accession>
<dbReference type="RefSeq" id="WP_146291663.1">
    <property type="nucleotide sequence ID" value="NZ_SELH01000013.1"/>
</dbReference>
<keyword evidence="1" id="KW-0175">Coiled coil</keyword>
<protein>
    <submittedName>
        <fullName evidence="2">HlyD family efflux transporter periplasmic adaptor subunit</fullName>
    </submittedName>
</protein>
<dbReference type="GO" id="GO:0015562">
    <property type="term" value="F:efflux transmembrane transporter activity"/>
    <property type="evidence" value="ECO:0007669"/>
    <property type="project" value="TreeGrafter"/>
</dbReference>
<dbReference type="EMBL" id="SELH01000013">
    <property type="protein sequence ID" value="TWP29865.1"/>
    <property type="molecule type" value="Genomic_DNA"/>
</dbReference>
<evidence type="ECO:0000313" key="3">
    <source>
        <dbReference type="Proteomes" id="UP000319499"/>
    </source>
</evidence>
<sequence length="362" mass="41000">MKFIINYKIVVISCLLFLACSKRETTAPERKNLQEAVFGNGYIKQEDEYTISSTINGLITEVNIKEGDLITPQNLLVRIKSDVPNVQLQDAYVVNNDAIRNTANNSPQILQIQAQINQARQQLILDQNNYDRYKKLKQTNSVSQLDLEKAESQYIASKENLRSLEESLAQIKNQLNLAVQRSKIQIENQKAQLEDYNVIGEKEGQVIEVYKKKGELVKIGDPIAKIGSGKYLIRLYISEDDITQIEVGQKLVVNLNTYPNHGFSASISKIYPGFNKDEQSYIVEAEFDKLPEKLFSGTQLQANIKVGERKNVLVIPTDYLVKGRFVTLKDGTEKAVVIGKQNKDWTEILSGITEKDIITKKK</sequence>
<keyword evidence="3" id="KW-1185">Reference proteome</keyword>
<dbReference type="Gene3D" id="2.40.50.100">
    <property type="match status" value="1"/>
</dbReference>
<dbReference type="AlphaFoldDB" id="A0A563DI40"/>
<dbReference type="GO" id="GO:1990281">
    <property type="term" value="C:efflux pump complex"/>
    <property type="evidence" value="ECO:0007669"/>
    <property type="project" value="TreeGrafter"/>
</dbReference>
<dbReference type="PANTHER" id="PTHR30469">
    <property type="entry name" value="MULTIDRUG RESISTANCE PROTEIN MDTA"/>
    <property type="match status" value="1"/>
</dbReference>
<comment type="caution">
    <text evidence="2">The sequence shown here is derived from an EMBL/GenBank/DDBJ whole genome shotgun (WGS) entry which is preliminary data.</text>
</comment>
<dbReference type="Gene3D" id="2.40.420.20">
    <property type="match status" value="1"/>
</dbReference>
<dbReference type="PROSITE" id="PS51257">
    <property type="entry name" value="PROKAR_LIPOPROTEIN"/>
    <property type="match status" value="1"/>
</dbReference>
<evidence type="ECO:0000313" key="2">
    <source>
        <dbReference type="EMBL" id="TWP29865.1"/>
    </source>
</evidence>
<dbReference type="Gene3D" id="2.40.30.170">
    <property type="match status" value="1"/>
</dbReference>
<dbReference type="SUPFAM" id="SSF111369">
    <property type="entry name" value="HlyD-like secretion proteins"/>
    <property type="match status" value="1"/>
</dbReference>
<evidence type="ECO:0000256" key="1">
    <source>
        <dbReference type="SAM" id="Coils"/>
    </source>
</evidence>
<dbReference type="Gene3D" id="1.10.287.470">
    <property type="entry name" value="Helix hairpin bin"/>
    <property type="match status" value="1"/>
</dbReference>
<dbReference type="Proteomes" id="UP000319499">
    <property type="component" value="Unassembled WGS sequence"/>
</dbReference>
<feature type="coiled-coil region" evidence="1">
    <location>
        <begin position="133"/>
        <end position="192"/>
    </location>
</feature>